<sequence>MGTKKVNKEFLTDFAKLVEQTLVPRFSNDTVRPCAEEDFQEYRKILMRNLHSIESTLDAFVQNENQWTNETKANLLKVLIVIGEQHSKNPWNTDEIVMFSHKLIPKICKIFDTVNLTQILKDENIFISAIMFLRAKLMKDTWKSFPAAVVCYKWLLELVERPLLKRHVSEVLPTALIILDDYVQENQKLGLECINVIVQHCLQSRALKNLNYDQVVFQALERMAHKAEPSMIIPLYSCISNLLESMEYCEDSSNSFRWSKRDEISIILLSNMELQSNPQARHAYVSSLKKVVARGKFAVWSERISMILAEYCEENTDVQVTNASLDFLEFFLAKYQPKGQNFYITMYVSLLKLRYSLHWLTEEKLTEKVLHCINLLNELCPSMSEAVMSNSRIAAAMVPV</sequence>
<comment type="similarity">
    <text evidence="1">Belongs to the TTI2 family.</text>
</comment>
<dbReference type="KEGG" id="nvi:100216454"/>
<dbReference type="GO" id="GO:0110078">
    <property type="term" value="C:TTT Hsp90 cochaperone complex"/>
    <property type="evidence" value="ECO:0007669"/>
    <property type="project" value="InterPro"/>
</dbReference>
<keyword evidence="3" id="KW-1185">Reference proteome</keyword>
<organism evidence="2 3">
    <name type="scientific">Nasonia vitripennis</name>
    <name type="common">Parasitic wasp</name>
    <dbReference type="NCBI Taxonomy" id="7425"/>
    <lineage>
        <taxon>Eukaryota</taxon>
        <taxon>Metazoa</taxon>
        <taxon>Ecdysozoa</taxon>
        <taxon>Arthropoda</taxon>
        <taxon>Hexapoda</taxon>
        <taxon>Insecta</taxon>
        <taxon>Pterygota</taxon>
        <taxon>Neoptera</taxon>
        <taxon>Endopterygota</taxon>
        <taxon>Hymenoptera</taxon>
        <taxon>Apocrita</taxon>
        <taxon>Proctotrupomorpha</taxon>
        <taxon>Chalcidoidea</taxon>
        <taxon>Pteromalidae</taxon>
        <taxon>Pteromalinae</taxon>
        <taxon>Nasonia</taxon>
    </lineage>
</organism>
<dbReference type="SMR" id="A0A7M6UVI8"/>
<proteinExistence type="inferred from homology"/>
<dbReference type="PANTHER" id="PTHR32226">
    <property type="entry name" value="TELO2-INTERACTING PROTEIN 2"/>
    <property type="match status" value="1"/>
</dbReference>
<dbReference type="Proteomes" id="UP000002358">
    <property type="component" value="Chromosome 5"/>
</dbReference>
<protein>
    <submittedName>
        <fullName evidence="2">Uncharacterized protein</fullName>
    </submittedName>
</protein>
<dbReference type="InterPro" id="IPR018870">
    <property type="entry name" value="Tti2"/>
</dbReference>
<evidence type="ECO:0000313" key="2">
    <source>
        <dbReference type="EnsemblMetazoa" id="NP_001135881"/>
    </source>
</evidence>
<dbReference type="GO" id="GO:0005634">
    <property type="term" value="C:nucleus"/>
    <property type="evidence" value="ECO:0007669"/>
    <property type="project" value="TreeGrafter"/>
</dbReference>
<dbReference type="GO" id="GO:0005829">
    <property type="term" value="C:cytosol"/>
    <property type="evidence" value="ECO:0007669"/>
    <property type="project" value="TreeGrafter"/>
</dbReference>
<evidence type="ECO:0000256" key="1">
    <source>
        <dbReference type="ARBA" id="ARBA00034736"/>
    </source>
</evidence>
<dbReference type="AlphaFoldDB" id="A0A7M6UVI8"/>
<accession>A0A7M6UVI8</accession>
<evidence type="ECO:0000313" key="3">
    <source>
        <dbReference type="Proteomes" id="UP000002358"/>
    </source>
</evidence>
<dbReference type="InParanoid" id="A0A7M6UVI8"/>
<name>A0A7M6UVI8_NASVI</name>
<gene>
    <name evidence="2" type="primary">100216454</name>
</gene>
<dbReference type="OMA" id="GCAKWCE"/>
<dbReference type="InterPro" id="IPR016024">
    <property type="entry name" value="ARM-type_fold"/>
</dbReference>
<dbReference type="EnsemblMetazoa" id="NM_001142409">
    <property type="protein sequence ID" value="NP_001135881"/>
    <property type="gene ID" value="LOC100216454"/>
</dbReference>
<reference evidence="2" key="1">
    <citation type="submission" date="2021-01" db="UniProtKB">
        <authorList>
            <consortium name="EnsemblMetazoa"/>
        </authorList>
    </citation>
    <scope>IDENTIFICATION</scope>
</reference>
<dbReference type="PANTHER" id="PTHR32226:SF2">
    <property type="entry name" value="TELO2-INTERACTING PROTEIN 2"/>
    <property type="match status" value="1"/>
</dbReference>
<dbReference type="SUPFAM" id="SSF48371">
    <property type="entry name" value="ARM repeat"/>
    <property type="match status" value="1"/>
</dbReference>
<dbReference type="OrthoDB" id="6417021at2759"/>